<feature type="transmembrane region" description="Helical" evidence="1">
    <location>
        <begin position="37"/>
        <end position="64"/>
    </location>
</feature>
<dbReference type="RefSeq" id="WP_148856778.1">
    <property type="nucleotide sequence ID" value="NZ_PHNJ01000002.1"/>
</dbReference>
<dbReference type="AlphaFoldDB" id="A0A8J8Q8B3"/>
<feature type="transmembrane region" description="Helical" evidence="1">
    <location>
        <begin position="12"/>
        <end position="31"/>
    </location>
</feature>
<sequence length="106" mass="11669">MRLRNRDGTPIDPVPFFVVVCIAFLVSYAWVPIYLGGLGVSIAAALVVASVTFFLATVAAYHQLVWTSDPDRLERIPVERRLQRLFYAVLIGVALLGLLVILASIL</sequence>
<keyword evidence="1" id="KW-0812">Transmembrane</keyword>
<evidence type="ECO:0000313" key="2">
    <source>
        <dbReference type="EMBL" id="TYL39644.1"/>
    </source>
</evidence>
<gene>
    <name evidence="2" type="ORF">CV102_04980</name>
</gene>
<keyword evidence="1" id="KW-0472">Membrane</keyword>
<name>A0A8J8Q8B3_9EURY</name>
<proteinExistence type="predicted"/>
<dbReference type="EMBL" id="PHNJ01000002">
    <property type="protein sequence ID" value="TYL39644.1"/>
    <property type="molecule type" value="Genomic_DNA"/>
</dbReference>
<keyword evidence="1" id="KW-1133">Transmembrane helix</keyword>
<organism evidence="2 3">
    <name type="scientific">Natronococcus pandeyae</name>
    <dbReference type="NCBI Taxonomy" id="2055836"/>
    <lineage>
        <taxon>Archaea</taxon>
        <taxon>Methanobacteriati</taxon>
        <taxon>Methanobacteriota</taxon>
        <taxon>Stenosarchaea group</taxon>
        <taxon>Halobacteria</taxon>
        <taxon>Halobacteriales</taxon>
        <taxon>Natrialbaceae</taxon>
        <taxon>Natronococcus</taxon>
    </lineage>
</organism>
<feature type="transmembrane region" description="Helical" evidence="1">
    <location>
        <begin position="85"/>
        <end position="105"/>
    </location>
</feature>
<accession>A0A8J8Q8B3</accession>
<reference evidence="2" key="1">
    <citation type="submission" date="2017-11" db="EMBL/GenBank/DDBJ databases">
        <authorList>
            <person name="Kajale S.C."/>
            <person name="Sharma A."/>
        </authorList>
    </citation>
    <scope>NUCLEOTIDE SEQUENCE</scope>
    <source>
        <strain evidence="2">LS1_42</strain>
    </source>
</reference>
<keyword evidence="3" id="KW-1185">Reference proteome</keyword>
<comment type="caution">
    <text evidence="2">The sequence shown here is derived from an EMBL/GenBank/DDBJ whole genome shotgun (WGS) entry which is preliminary data.</text>
</comment>
<dbReference type="OrthoDB" id="187492at2157"/>
<dbReference type="Proteomes" id="UP000766904">
    <property type="component" value="Unassembled WGS sequence"/>
</dbReference>
<evidence type="ECO:0000256" key="1">
    <source>
        <dbReference type="SAM" id="Phobius"/>
    </source>
</evidence>
<protein>
    <submittedName>
        <fullName evidence="2">Uncharacterized protein</fullName>
    </submittedName>
</protein>
<evidence type="ECO:0000313" key="3">
    <source>
        <dbReference type="Proteomes" id="UP000766904"/>
    </source>
</evidence>